<sequence>WGEGAFAGSGHWAYQRPTRPELPSLAKPQKVANPVDHFILDRLAALGMAPSPLAKPEQQARRVFLDLVGRPPQPGETGAFLADPGQREYERMVDRLLANPQYGEKWARRWLDLARYADSNGFQADQLRDSWAYRDWVIDAFNSGMPFDQFAIEQLAGDLLPGATPAQRIATGFHRTPTCNVEAGMHPESNRVNQVVDRVNTTGTVFLGTTLECAQCHDHKHDPFTMNDYYRMFAFFNNTPLEVKQQGKGVTWNFYGPAMPLRLTPGQQARRAQLKQRIEACEEEKEVLRLREQLKAIQPDSTLVMKEMNQPRDTRVMLRGNYLTPGEAVAAGTPGVLHPFDAKLPSDRLGLAKWVVDPANPLTSRVTVNRWWAAFMGRSIVSTQEDFGTQGEAPTHRRLLDWLAVEFIESGWSMKQIHKLIVTSRTYRQSSRVTGEHLEKDPANRYFARAPRVRMSAEMIRDSALAASGLLSHRMHGPPVYPPQPDGIWRHVGRNAPKFVAAAGENRFRRGVYVVWRRGAPYASFVNFDAPDRGACVVERPRTNTPLQALTLLNDEAYVEMALAFAARILAEPGLANDEERIGFAFRVALSRLAKPVEVEFLKQLLAKREAAIAAGPKAAQQLVSGVKGWKMPAGVEAGDLAKWFTVTNVLLNLDEAITRG</sequence>
<feature type="domain" description="DUF1549" evidence="1">
    <location>
        <begin position="34"/>
        <end position="239"/>
    </location>
</feature>
<evidence type="ECO:0000259" key="2">
    <source>
        <dbReference type="Pfam" id="PF07587"/>
    </source>
</evidence>
<dbReference type="PANTHER" id="PTHR35889:SF3">
    <property type="entry name" value="F-BOX DOMAIN-CONTAINING PROTEIN"/>
    <property type="match status" value="1"/>
</dbReference>
<evidence type="ECO:0000259" key="1">
    <source>
        <dbReference type="Pfam" id="PF07583"/>
    </source>
</evidence>
<reference evidence="3" key="1">
    <citation type="submission" date="2018-05" db="EMBL/GenBank/DDBJ databases">
        <authorList>
            <person name="Lanie J.A."/>
            <person name="Ng W.-L."/>
            <person name="Kazmierczak K.M."/>
            <person name="Andrzejewski T.M."/>
            <person name="Davidsen T.M."/>
            <person name="Wayne K.J."/>
            <person name="Tettelin H."/>
            <person name="Glass J.I."/>
            <person name="Rusch D."/>
            <person name="Podicherti R."/>
            <person name="Tsui H.-C.T."/>
            <person name="Winkler M.E."/>
        </authorList>
    </citation>
    <scope>NUCLEOTIDE SEQUENCE</scope>
</reference>
<dbReference type="InterPro" id="IPR011444">
    <property type="entry name" value="DUF1549"/>
</dbReference>
<evidence type="ECO:0008006" key="4">
    <source>
        <dbReference type="Google" id="ProtNLM"/>
    </source>
</evidence>
<protein>
    <recommendedName>
        <fullName evidence="4">DUF1553 domain-containing protein</fullName>
    </recommendedName>
</protein>
<dbReference type="EMBL" id="UINC01007846">
    <property type="protein sequence ID" value="SVA35353.1"/>
    <property type="molecule type" value="Genomic_DNA"/>
</dbReference>
<dbReference type="AlphaFoldDB" id="A0A381V7T2"/>
<name>A0A381V7T2_9ZZZZ</name>
<feature type="non-terminal residue" evidence="3">
    <location>
        <position position="1"/>
    </location>
</feature>
<feature type="domain" description="DUF1553" evidence="2">
    <location>
        <begin position="347"/>
        <end position="605"/>
    </location>
</feature>
<evidence type="ECO:0000313" key="3">
    <source>
        <dbReference type="EMBL" id="SVA35353.1"/>
    </source>
</evidence>
<dbReference type="Pfam" id="PF07587">
    <property type="entry name" value="PSD1"/>
    <property type="match status" value="1"/>
</dbReference>
<dbReference type="Pfam" id="PF07583">
    <property type="entry name" value="PSCyt2"/>
    <property type="match status" value="1"/>
</dbReference>
<dbReference type="InterPro" id="IPR022655">
    <property type="entry name" value="DUF1553"/>
</dbReference>
<dbReference type="PANTHER" id="PTHR35889">
    <property type="entry name" value="CYCLOINULO-OLIGOSACCHARIDE FRUCTANOTRANSFERASE-RELATED"/>
    <property type="match status" value="1"/>
</dbReference>
<proteinExistence type="predicted"/>
<organism evidence="3">
    <name type="scientific">marine metagenome</name>
    <dbReference type="NCBI Taxonomy" id="408172"/>
    <lineage>
        <taxon>unclassified sequences</taxon>
        <taxon>metagenomes</taxon>
        <taxon>ecological metagenomes</taxon>
    </lineage>
</organism>
<gene>
    <name evidence="3" type="ORF">METZ01_LOCUS88207</name>
</gene>
<accession>A0A381V7T2</accession>